<protein>
    <submittedName>
        <fullName evidence="1">Uncharacterized protein</fullName>
    </submittedName>
</protein>
<organism evidence="1 2">
    <name type="scientific">Nocardia goodfellowii</name>
    <dbReference type="NCBI Taxonomy" id="882446"/>
    <lineage>
        <taxon>Bacteria</taxon>
        <taxon>Bacillati</taxon>
        <taxon>Actinomycetota</taxon>
        <taxon>Actinomycetes</taxon>
        <taxon>Mycobacteriales</taxon>
        <taxon>Nocardiaceae</taxon>
        <taxon>Nocardia</taxon>
    </lineage>
</organism>
<evidence type="ECO:0000313" key="2">
    <source>
        <dbReference type="Proteomes" id="UP001519325"/>
    </source>
</evidence>
<dbReference type="RefSeq" id="WP_209897201.1">
    <property type="nucleotide sequence ID" value="NZ_JAGGMR010000001.1"/>
</dbReference>
<evidence type="ECO:0000313" key="1">
    <source>
        <dbReference type="EMBL" id="MBP2194020.1"/>
    </source>
</evidence>
<gene>
    <name evidence="1" type="ORF">BJ987_006921</name>
</gene>
<reference evidence="1 2" key="1">
    <citation type="submission" date="2021-03" db="EMBL/GenBank/DDBJ databases">
        <title>Sequencing the genomes of 1000 actinobacteria strains.</title>
        <authorList>
            <person name="Klenk H.-P."/>
        </authorList>
    </citation>
    <scope>NUCLEOTIDE SEQUENCE [LARGE SCALE GENOMIC DNA]</scope>
    <source>
        <strain evidence="1 2">DSM 45516</strain>
    </source>
</reference>
<comment type="caution">
    <text evidence="1">The sequence shown here is derived from an EMBL/GenBank/DDBJ whole genome shotgun (WGS) entry which is preliminary data.</text>
</comment>
<keyword evidence="2" id="KW-1185">Reference proteome</keyword>
<accession>A0ABS4QQQ5</accession>
<sequence>MSSNLPYKLFLPQSTPSMHRVFAIYQDQGWDELKAVATFDDRASAVRLADALNELLSGAELAPEFVAEALEGAPRPVRAQVERIARKIEAEVAADAAHGEYLDALSRPSICGVMRFPLIPDRDDDHIITPRTAETLRYHGEIYVEELNALIAGDAEVFRHELPTALQRQKTPFLKQFAACFDHLLECLDSGTWPEPRCTGEEIALWIMLERATEQIEEERAGFEAFTSPSINDLPKSEFDYNLDDLTEALFHDHDFRHSILDHPTPFENGTLKHLFKPFSYVEPKLTSRKRG</sequence>
<proteinExistence type="predicted"/>
<name>A0ABS4QQQ5_9NOCA</name>
<dbReference type="EMBL" id="JAGGMR010000001">
    <property type="protein sequence ID" value="MBP2194020.1"/>
    <property type="molecule type" value="Genomic_DNA"/>
</dbReference>
<dbReference type="Proteomes" id="UP001519325">
    <property type="component" value="Unassembled WGS sequence"/>
</dbReference>